<organism evidence="5 6">
    <name type="scientific">Stylosanthes scabra</name>
    <dbReference type="NCBI Taxonomy" id="79078"/>
    <lineage>
        <taxon>Eukaryota</taxon>
        <taxon>Viridiplantae</taxon>
        <taxon>Streptophyta</taxon>
        <taxon>Embryophyta</taxon>
        <taxon>Tracheophyta</taxon>
        <taxon>Spermatophyta</taxon>
        <taxon>Magnoliopsida</taxon>
        <taxon>eudicotyledons</taxon>
        <taxon>Gunneridae</taxon>
        <taxon>Pentapetalae</taxon>
        <taxon>rosids</taxon>
        <taxon>fabids</taxon>
        <taxon>Fabales</taxon>
        <taxon>Fabaceae</taxon>
        <taxon>Papilionoideae</taxon>
        <taxon>50 kb inversion clade</taxon>
        <taxon>dalbergioids sensu lato</taxon>
        <taxon>Dalbergieae</taxon>
        <taxon>Pterocarpus clade</taxon>
        <taxon>Stylosanthes</taxon>
    </lineage>
</organism>
<keyword evidence="6" id="KW-1185">Reference proteome</keyword>
<feature type="compositionally biased region" description="Polar residues" evidence="4">
    <location>
        <begin position="60"/>
        <end position="71"/>
    </location>
</feature>
<dbReference type="EMBL" id="JASCZI010151073">
    <property type="protein sequence ID" value="MED6168739.1"/>
    <property type="molecule type" value="Genomic_DNA"/>
</dbReference>
<keyword evidence="2" id="KW-0805">Transcription regulation</keyword>
<gene>
    <name evidence="5" type="ORF">PIB30_014428</name>
</gene>
<evidence type="ECO:0000256" key="4">
    <source>
        <dbReference type="SAM" id="MobiDB-lite"/>
    </source>
</evidence>
<evidence type="ECO:0000313" key="5">
    <source>
        <dbReference type="EMBL" id="MED6168739.1"/>
    </source>
</evidence>
<evidence type="ECO:0000313" key="6">
    <source>
        <dbReference type="Proteomes" id="UP001341840"/>
    </source>
</evidence>
<protein>
    <submittedName>
        <fullName evidence="5">Uncharacterized protein</fullName>
    </submittedName>
</protein>
<dbReference type="Proteomes" id="UP001341840">
    <property type="component" value="Unassembled WGS sequence"/>
</dbReference>
<proteinExistence type="predicted"/>
<name>A0ABU6V5R2_9FABA</name>
<dbReference type="InterPro" id="IPR040356">
    <property type="entry name" value="SPEAR"/>
</dbReference>
<evidence type="ECO:0000256" key="2">
    <source>
        <dbReference type="ARBA" id="ARBA00023015"/>
    </source>
</evidence>
<feature type="region of interest" description="Disordered" evidence="4">
    <location>
        <begin position="361"/>
        <end position="408"/>
    </location>
</feature>
<reference evidence="5 6" key="1">
    <citation type="journal article" date="2023" name="Plants (Basel)">
        <title>Bridging the Gap: Combining Genomics and Transcriptomics Approaches to Understand Stylosanthes scabra, an Orphan Legume from the Brazilian Caatinga.</title>
        <authorList>
            <person name="Ferreira-Neto J.R.C."/>
            <person name="da Silva M.D."/>
            <person name="Binneck E."/>
            <person name="de Melo N.F."/>
            <person name="da Silva R.H."/>
            <person name="de Melo A.L.T.M."/>
            <person name="Pandolfi V."/>
            <person name="Bustamante F.O."/>
            <person name="Brasileiro-Vidal A.C."/>
            <person name="Benko-Iseppon A.M."/>
        </authorList>
    </citation>
    <scope>NUCLEOTIDE SEQUENCE [LARGE SCALE GENOMIC DNA]</scope>
    <source>
        <tissue evidence="5">Leaves</tissue>
    </source>
</reference>
<accession>A0ABU6V5R2</accession>
<evidence type="ECO:0000256" key="1">
    <source>
        <dbReference type="ARBA" id="ARBA00022491"/>
    </source>
</evidence>
<comment type="caution">
    <text evidence="5">The sequence shown here is derived from an EMBL/GenBank/DDBJ whole genome shotgun (WGS) entry which is preliminary data.</text>
</comment>
<sequence>MATSFLHLMVTANNKNHHEDQQQQPIIMDNNPLLSTVSSEETTTTRISAEHIGGRIIRSGRNTNKGSSSRVNKPKKPPQRGLGVEQLERLRMQECWKKMMLMNDSSSSSSSGVVLPTTTSEYYHYHHPHHYPNNMVAFCGNNNGGVTMKFGGAPPAATRSHHVHGGGFHFIPQQQQVLHGNAVGHFMGTTRGALLSGVSSSSSSPSSSSSSSFGSVAMAPLLNPLIVGTPLVETSRSELSSIPNLNPHFQPLDFCLKKTRFNNEDNNVNVNGSNARKESPLIIWNNNGPNFVGYEAVPNLDGEVITEITKNNNEAAAADEGVEVVAVHRKGNSVCGRVFMEYEFFPGKDARGTSSKDLEFPTIAAAPEPSPITAPPPPPPPPTTTPYRKVPPHSNSNNNIDLSLKLSR</sequence>
<keyword evidence="3" id="KW-0804">Transcription</keyword>
<dbReference type="PANTHER" id="PTHR33388:SF2">
    <property type="entry name" value="PROTEIN SPOROCYTELESS"/>
    <property type="match status" value="1"/>
</dbReference>
<feature type="compositionally biased region" description="Pro residues" evidence="4">
    <location>
        <begin position="368"/>
        <end position="384"/>
    </location>
</feature>
<evidence type="ECO:0000256" key="3">
    <source>
        <dbReference type="ARBA" id="ARBA00023163"/>
    </source>
</evidence>
<feature type="region of interest" description="Disordered" evidence="4">
    <location>
        <begin position="58"/>
        <end position="83"/>
    </location>
</feature>
<keyword evidence="1" id="KW-0678">Repressor</keyword>
<dbReference type="PANTHER" id="PTHR33388">
    <property type="entry name" value="OS01G0212500 PROTEIN"/>
    <property type="match status" value="1"/>
</dbReference>